<dbReference type="InterPro" id="IPR016177">
    <property type="entry name" value="DNA-bd_dom_sf"/>
</dbReference>
<dbReference type="InterPro" id="IPR045277">
    <property type="entry name" value="DRE1A-I"/>
</dbReference>
<dbReference type="GO" id="GO:0003700">
    <property type="term" value="F:DNA-binding transcription factor activity"/>
    <property type="evidence" value="ECO:0007669"/>
    <property type="project" value="InterPro"/>
</dbReference>
<dbReference type="SMART" id="SM00380">
    <property type="entry name" value="AP2"/>
    <property type="match status" value="1"/>
</dbReference>
<dbReference type="FunCoup" id="A0A059CI54">
    <property type="interactions" value="20"/>
</dbReference>
<dbReference type="GO" id="GO:0005634">
    <property type="term" value="C:nucleus"/>
    <property type="evidence" value="ECO:0007669"/>
    <property type="project" value="UniProtKB-SubCell"/>
</dbReference>
<evidence type="ECO:0000256" key="7">
    <source>
        <dbReference type="ARBA" id="ARBA00024343"/>
    </source>
</evidence>
<evidence type="ECO:0000256" key="1">
    <source>
        <dbReference type="ARBA" id="ARBA00004123"/>
    </source>
</evidence>
<keyword evidence="5" id="KW-0804">Transcription</keyword>
<dbReference type="OMA" id="QEDDMRT"/>
<dbReference type="STRING" id="71139.A0A059CI54"/>
<feature type="domain" description="AP2/ERF" evidence="9">
    <location>
        <begin position="92"/>
        <end position="148"/>
    </location>
</feature>
<dbReference type="KEGG" id="egr:104443140"/>
<gene>
    <name evidence="10" type="ORF">EUGRSUZ_D01924</name>
</gene>
<feature type="compositionally biased region" description="Low complexity" evidence="8">
    <location>
        <begin position="239"/>
        <end position="248"/>
    </location>
</feature>
<feature type="compositionally biased region" description="Pro residues" evidence="8">
    <location>
        <begin position="21"/>
        <end position="39"/>
    </location>
</feature>
<dbReference type="CDD" id="cd00018">
    <property type="entry name" value="AP2"/>
    <property type="match status" value="1"/>
</dbReference>
<dbReference type="Gene3D" id="3.30.730.10">
    <property type="entry name" value="AP2/ERF domain"/>
    <property type="match status" value="1"/>
</dbReference>
<dbReference type="GO" id="GO:0003677">
    <property type="term" value="F:DNA binding"/>
    <property type="evidence" value="ECO:0007669"/>
    <property type="project" value="UniProtKB-KW"/>
</dbReference>
<evidence type="ECO:0000256" key="4">
    <source>
        <dbReference type="ARBA" id="ARBA00023159"/>
    </source>
</evidence>
<dbReference type="AlphaFoldDB" id="A0A059CI54"/>
<dbReference type="PANTHER" id="PTHR31839">
    <property type="entry name" value="DEHYDRATION-RESPONSIVE ELEMENT-BINDING PROTEIN 1D"/>
    <property type="match status" value="1"/>
</dbReference>
<feature type="compositionally biased region" description="Basic and acidic residues" evidence="8">
    <location>
        <begin position="195"/>
        <end position="207"/>
    </location>
</feature>
<comment type="subcellular location">
    <subcellularLocation>
        <location evidence="1">Nucleus</location>
    </subcellularLocation>
</comment>
<dbReference type="eggNOG" id="ENOG502RZJ7">
    <property type="taxonomic scope" value="Eukaryota"/>
</dbReference>
<feature type="compositionally biased region" description="Low complexity" evidence="8">
    <location>
        <begin position="73"/>
        <end position="88"/>
    </location>
</feature>
<protein>
    <recommendedName>
        <fullName evidence="9">AP2/ERF domain-containing protein</fullName>
    </recommendedName>
</protein>
<comment type="similarity">
    <text evidence="7">Belongs to the AP2/ERF transcription factor family. ERF subfamily.</text>
</comment>
<feature type="region of interest" description="Disordered" evidence="8">
    <location>
        <begin position="155"/>
        <end position="221"/>
    </location>
</feature>
<dbReference type="Gramene" id="KCW77610">
    <property type="protein sequence ID" value="KCW77610"/>
    <property type="gene ID" value="EUGRSUZ_D01924"/>
</dbReference>
<keyword evidence="6" id="KW-0539">Nucleus</keyword>
<dbReference type="PROSITE" id="PS51032">
    <property type="entry name" value="AP2_ERF"/>
    <property type="match status" value="1"/>
</dbReference>
<dbReference type="InterPro" id="IPR036955">
    <property type="entry name" value="AP2/ERF_dom_sf"/>
</dbReference>
<name>A0A059CI54_EUCGR</name>
<keyword evidence="4" id="KW-0010">Activator</keyword>
<dbReference type="EMBL" id="KK198756">
    <property type="protein sequence ID" value="KCW77610.1"/>
    <property type="molecule type" value="Genomic_DNA"/>
</dbReference>
<evidence type="ECO:0000313" key="10">
    <source>
        <dbReference type="EMBL" id="KCW77610.1"/>
    </source>
</evidence>
<dbReference type="PANTHER" id="PTHR31839:SF85">
    <property type="entry name" value="AP2_ERF DOMAIN-CONTAINING PROTEIN"/>
    <property type="match status" value="1"/>
</dbReference>
<accession>A0A059CI54</accession>
<sequence length="264" mass="28038">MSDPSSPKYEAHVVQSSAELDPPPPQPLPSPSPPPPPPLALHALDQTPHSLPAYAGDAPSPKGKSPSPRHLQRSSPRSNPSGSASSGGKHPFYRGIRSRSGKWVSEIREPRKTTRVWLGTYPTPEMAAAAYDVAALALKGGDAVLNFPHLVKSYPVPASTAPTDVRRAAAAAAASRKAETSGGTDDTALLGQEGDEGKTRKDHRPDLSSKPPEAEFIDEEALFDMPNLLVDMAEGMMVSPPRISSPPSDDSPDNSDMESLWSYP</sequence>
<organism evidence="10">
    <name type="scientific">Eucalyptus grandis</name>
    <name type="common">Flooded gum</name>
    <dbReference type="NCBI Taxonomy" id="71139"/>
    <lineage>
        <taxon>Eukaryota</taxon>
        <taxon>Viridiplantae</taxon>
        <taxon>Streptophyta</taxon>
        <taxon>Embryophyta</taxon>
        <taxon>Tracheophyta</taxon>
        <taxon>Spermatophyta</taxon>
        <taxon>Magnoliopsida</taxon>
        <taxon>eudicotyledons</taxon>
        <taxon>Gunneridae</taxon>
        <taxon>Pentapetalae</taxon>
        <taxon>rosids</taxon>
        <taxon>malvids</taxon>
        <taxon>Myrtales</taxon>
        <taxon>Myrtaceae</taxon>
        <taxon>Myrtoideae</taxon>
        <taxon>Eucalypteae</taxon>
        <taxon>Eucalyptus</taxon>
    </lineage>
</organism>
<evidence type="ECO:0000256" key="5">
    <source>
        <dbReference type="ARBA" id="ARBA00023163"/>
    </source>
</evidence>
<evidence type="ECO:0000256" key="6">
    <source>
        <dbReference type="ARBA" id="ARBA00023242"/>
    </source>
</evidence>
<dbReference type="OrthoDB" id="1932364at2759"/>
<keyword evidence="3" id="KW-0238">DNA-binding</keyword>
<dbReference type="InParanoid" id="A0A059CI54"/>
<evidence type="ECO:0000256" key="2">
    <source>
        <dbReference type="ARBA" id="ARBA00023015"/>
    </source>
</evidence>
<feature type="region of interest" description="Disordered" evidence="8">
    <location>
        <begin position="1"/>
        <end position="109"/>
    </location>
</feature>
<evidence type="ECO:0000256" key="8">
    <source>
        <dbReference type="SAM" id="MobiDB-lite"/>
    </source>
</evidence>
<evidence type="ECO:0000259" key="9">
    <source>
        <dbReference type="PROSITE" id="PS51032"/>
    </source>
</evidence>
<reference evidence="10" key="1">
    <citation type="submission" date="2013-07" db="EMBL/GenBank/DDBJ databases">
        <title>The genome of Eucalyptus grandis.</title>
        <authorList>
            <person name="Schmutz J."/>
            <person name="Hayes R."/>
            <person name="Myburg A."/>
            <person name="Tuskan G."/>
            <person name="Grattapaglia D."/>
            <person name="Rokhsar D.S."/>
        </authorList>
    </citation>
    <scope>NUCLEOTIDE SEQUENCE</scope>
    <source>
        <tissue evidence="10">Leaf extractions</tissue>
    </source>
</reference>
<dbReference type="InterPro" id="IPR001471">
    <property type="entry name" value="AP2/ERF_dom"/>
</dbReference>
<evidence type="ECO:0000256" key="3">
    <source>
        <dbReference type="ARBA" id="ARBA00023125"/>
    </source>
</evidence>
<proteinExistence type="inferred from homology"/>
<feature type="region of interest" description="Disordered" evidence="8">
    <location>
        <begin position="234"/>
        <end position="264"/>
    </location>
</feature>
<dbReference type="Pfam" id="PF00847">
    <property type="entry name" value="AP2"/>
    <property type="match status" value="1"/>
</dbReference>
<dbReference type="FunFam" id="3.30.730.10:FF:000001">
    <property type="entry name" value="Ethylene-responsive transcription factor 2"/>
    <property type="match status" value="1"/>
</dbReference>
<keyword evidence="2" id="KW-0805">Transcription regulation</keyword>
<dbReference type="SUPFAM" id="SSF54171">
    <property type="entry name" value="DNA-binding domain"/>
    <property type="match status" value="1"/>
</dbReference>